<name>X0NU58_FUSOX</name>
<feature type="compositionally biased region" description="Basic and acidic residues" evidence="1">
    <location>
        <begin position="8"/>
        <end position="20"/>
    </location>
</feature>
<sequence>MATNQRLNIKDLPHSIKPEIGRSGMPSSGQWP</sequence>
<reference evidence="2" key="2">
    <citation type="submission" date="2012-05" db="EMBL/GenBank/DDBJ databases">
        <title>The Genome Annotation of Fusarium oxysporum Cotton.</title>
        <authorList>
            <consortium name="The Broad Institute Genomics Platform"/>
            <person name="Ma L.-J."/>
            <person name="Corby-Kistler H."/>
            <person name="Broz K."/>
            <person name="Gale L.R."/>
            <person name="Jonkers W."/>
            <person name="O'Donnell K."/>
            <person name="Ploetz R."/>
            <person name="Steinberg C."/>
            <person name="Schwartz D.C."/>
            <person name="VanEtten H."/>
            <person name="Zhou S."/>
            <person name="Young S.K."/>
            <person name="Zeng Q."/>
            <person name="Gargeya S."/>
            <person name="Fitzgerald M."/>
            <person name="Abouelleil A."/>
            <person name="Alvarado L."/>
            <person name="Chapman S.B."/>
            <person name="Gainer-Dewar J."/>
            <person name="Goldberg J."/>
            <person name="Griggs A."/>
            <person name="Gujja S."/>
            <person name="Hansen M."/>
            <person name="Howarth C."/>
            <person name="Imamovic A."/>
            <person name="Ireland A."/>
            <person name="Larimer J."/>
            <person name="McCowan C."/>
            <person name="Murphy C."/>
            <person name="Pearson M."/>
            <person name="Poon T.W."/>
            <person name="Priest M."/>
            <person name="Roberts A."/>
            <person name="Saif S."/>
            <person name="Shea T."/>
            <person name="Sykes S."/>
            <person name="Wortman J."/>
            <person name="Nusbaum C."/>
            <person name="Birren B."/>
        </authorList>
    </citation>
    <scope>NUCLEOTIDE SEQUENCE</scope>
    <source>
        <strain evidence="2">25433</strain>
    </source>
</reference>
<feature type="region of interest" description="Disordered" evidence="1">
    <location>
        <begin position="1"/>
        <end position="32"/>
    </location>
</feature>
<dbReference type="EMBL" id="JH657918">
    <property type="protein sequence ID" value="EXM36335.1"/>
    <property type="molecule type" value="Genomic_DNA"/>
</dbReference>
<organism evidence="2">
    <name type="scientific">Fusarium oxysporum f. sp. vasinfectum 25433</name>
    <dbReference type="NCBI Taxonomy" id="1089449"/>
    <lineage>
        <taxon>Eukaryota</taxon>
        <taxon>Fungi</taxon>
        <taxon>Dikarya</taxon>
        <taxon>Ascomycota</taxon>
        <taxon>Pezizomycotina</taxon>
        <taxon>Sordariomycetes</taxon>
        <taxon>Hypocreomycetidae</taxon>
        <taxon>Hypocreales</taxon>
        <taxon>Nectriaceae</taxon>
        <taxon>Fusarium</taxon>
        <taxon>Fusarium oxysporum species complex</taxon>
    </lineage>
</organism>
<evidence type="ECO:0000313" key="2">
    <source>
        <dbReference type="EMBL" id="EXM36335.1"/>
    </source>
</evidence>
<proteinExistence type="predicted"/>
<dbReference type="HOGENOM" id="CLU_3406406_0_0_1"/>
<reference evidence="2" key="1">
    <citation type="submission" date="2011-11" db="EMBL/GenBank/DDBJ databases">
        <title>The Genome Sequence of Fusarium oxysporum Cotton.</title>
        <authorList>
            <consortium name="The Broad Institute Genome Sequencing Platform"/>
            <person name="Ma L.-J."/>
            <person name="Gale L.R."/>
            <person name="Schwartz D.C."/>
            <person name="Zhou S."/>
            <person name="Corby-Kistler H."/>
            <person name="Young S.K."/>
            <person name="Zeng Q."/>
            <person name="Gargeya S."/>
            <person name="Fitzgerald M."/>
            <person name="Haas B."/>
            <person name="Abouelleil A."/>
            <person name="Alvarado L."/>
            <person name="Arachchi H.M."/>
            <person name="Berlin A."/>
            <person name="Brown A."/>
            <person name="Chapman S.B."/>
            <person name="Chen Z."/>
            <person name="Dunbar C."/>
            <person name="Freedman E."/>
            <person name="Gearin G."/>
            <person name="Goldberg J."/>
            <person name="Griggs A."/>
            <person name="Gujja S."/>
            <person name="Heiman D."/>
            <person name="Howarth C."/>
            <person name="Larson L."/>
            <person name="Lui A."/>
            <person name="MacDonald P.J.P."/>
            <person name="Montmayeur A."/>
            <person name="Murphy C."/>
            <person name="Neiman D."/>
            <person name="Pearson M."/>
            <person name="Priest M."/>
            <person name="Roberts A."/>
            <person name="Saif S."/>
            <person name="Shea T."/>
            <person name="Shenoy N."/>
            <person name="Sisk P."/>
            <person name="Stolte C."/>
            <person name="Sykes S."/>
            <person name="Wortman J."/>
            <person name="Nusbaum C."/>
            <person name="Birren B."/>
        </authorList>
    </citation>
    <scope>NUCLEOTIDE SEQUENCE [LARGE SCALE GENOMIC DNA]</scope>
    <source>
        <strain evidence="2">25433</strain>
    </source>
</reference>
<accession>X0NU58</accession>
<gene>
    <name evidence="2" type="ORF">FOTG_00531</name>
</gene>
<dbReference type="Proteomes" id="UP000030701">
    <property type="component" value="Unassembled WGS sequence"/>
</dbReference>
<evidence type="ECO:0000256" key="1">
    <source>
        <dbReference type="SAM" id="MobiDB-lite"/>
    </source>
</evidence>
<protein>
    <submittedName>
        <fullName evidence="2">Uncharacterized protein</fullName>
    </submittedName>
</protein>
<dbReference type="AlphaFoldDB" id="X0NU58"/>